<dbReference type="EMBL" id="JH817237">
    <property type="protein sequence ID" value="EKC23037.1"/>
    <property type="molecule type" value="Genomic_DNA"/>
</dbReference>
<dbReference type="HOGENOM" id="CLU_3016228_0_0_1"/>
<dbReference type="AlphaFoldDB" id="K1PGL0"/>
<evidence type="ECO:0000313" key="1">
    <source>
        <dbReference type="EMBL" id="EKC23037.1"/>
    </source>
</evidence>
<accession>K1PGL0</accession>
<sequence>MKYLWIFAVAPMLVLSTEATLKPIKTNVDGMLTRGLQALTVTWQSFTSQNPSRRPL</sequence>
<reference evidence="1" key="1">
    <citation type="journal article" date="2012" name="Nature">
        <title>The oyster genome reveals stress adaptation and complexity of shell formation.</title>
        <authorList>
            <person name="Zhang G."/>
            <person name="Fang X."/>
            <person name="Guo X."/>
            <person name="Li L."/>
            <person name="Luo R."/>
            <person name="Xu F."/>
            <person name="Yang P."/>
            <person name="Zhang L."/>
            <person name="Wang X."/>
            <person name="Qi H."/>
            <person name="Xiong Z."/>
            <person name="Que H."/>
            <person name="Xie Y."/>
            <person name="Holland P.W."/>
            <person name="Paps J."/>
            <person name="Zhu Y."/>
            <person name="Wu F."/>
            <person name="Chen Y."/>
            <person name="Wang J."/>
            <person name="Peng C."/>
            <person name="Meng J."/>
            <person name="Yang L."/>
            <person name="Liu J."/>
            <person name="Wen B."/>
            <person name="Zhang N."/>
            <person name="Huang Z."/>
            <person name="Zhu Q."/>
            <person name="Feng Y."/>
            <person name="Mount A."/>
            <person name="Hedgecock D."/>
            <person name="Xu Z."/>
            <person name="Liu Y."/>
            <person name="Domazet-Loso T."/>
            <person name="Du Y."/>
            <person name="Sun X."/>
            <person name="Zhang S."/>
            <person name="Liu B."/>
            <person name="Cheng P."/>
            <person name="Jiang X."/>
            <person name="Li J."/>
            <person name="Fan D."/>
            <person name="Wang W."/>
            <person name="Fu W."/>
            <person name="Wang T."/>
            <person name="Wang B."/>
            <person name="Zhang J."/>
            <person name="Peng Z."/>
            <person name="Li Y."/>
            <person name="Li N."/>
            <person name="Wang J."/>
            <person name="Chen M."/>
            <person name="He Y."/>
            <person name="Tan F."/>
            <person name="Song X."/>
            <person name="Zheng Q."/>
            <person name="Huang R."/>
            <person name="Yang H."/>
            <person name="Du X."/>
            <person name="Chen L."/>
            <person name="Yang M."/>
            <person name="Gaffney P.M."/>
            <person name="Wang S."/>
            <person name="Luo L."/>
            <person name="She Z."/>
            <person name="Ming Y."/>
            <person name="Huang W."/>
            <person name="Zhang S."/>
            <person name="Huang B."/>
            <person name="Zhang Y."/>
            <person name="Qu T."/>
            <person name="Ni P."/>
            <person name="Miao G."/>
            <person name="Wang J."/>
            <person name="Wang Q."/>
            <person name="Steinberg C.E."/>
            <person name="Wang H."/>
            <person name="Li N."/>
            <person name="Qian L."/>
            <person name="Zhang G."/>
            <person name="Li Y."/>
            <person name="Yang H."/>
            <person name="Liu X."/>
            <person name="Wang J."/>
            <person name="Yin Y."/>
            <person name="Wang J."/>
        </authorList>
    </citation>
    <scope>NUCLEOTIDE SEQUENCE [LARGE SCALE GENOMIC DNA]</scope>
    <source>
        <strain evidence="1">05x7-T-G4-1.051#20</strain>
    </source>
</reference>
<protein>
    <submittedName>
        <fullName evidence="1">Uncharacterized protein</fullName>
    </submittedName>
</protein>
<dbReference type="InParanoid" id="K1PGL0"/>
<proteinExistence type="predicted"/>
<gene>
    <name evidence="1" type="ORF">CGI_10000810</name>
</gene>
<name>K1PGL0_MAGGI</name>
<organism evidence="1">
    <name type="scientific">Magallana gigas</name>
    <name type="common">Pacific oyster</name>
    <name type="synonym">Crassostrea gigas</name>
    <dbReference type="NCBI Taxonomy" id="29159"/>
    <lineage>
        <taxon>Eukaryota</taxon>
        <taxon>Metazoa</taxon>
        <taxon>Spiralia</taxon>
        <taxon>Lophotrochozoa</taxon>
        <taxon>Mollusca</taxon>
        <taxon>Bivalvia</taxon>
        <taxon>Autobranchia</taxon>
        <taxon>Pteriomorphia</taxon>
        <taxon>Ostreida</taxon>
        <taxon>Ostreoidea</taxon>
        <taxon>Ostreidae</taxon>
        <taxon>Magallana</taxon>
    </lineage>
</organism>